<keyword evidence="3" id="KW-1185">Reference proteome</keyword>
<dbReference type="PATRIC" id="fig|1273125.3.peg.2199"/>
<organism evidence="2 3">
    <name type="scientific">Rhodococcus rhodnii LMG 5362</name>
    <dbReference type="NCBI Taxonomy" id="1273125"/>
    <lineage>
        <taxon>Bacteria</taxon>
        <taxon>Bacillati</taxon>
        <taxon>Actinomycetota</taxon>
        <taxon>Actinomycetes</taxon>
        <taxon>Mycobacteriales</taxon>
        <taxon>Nocardiaceae</taxon>
        <taxon>Rhodococcus</taxon>
    </lineage>
</organism>
<name>R7WM16_9NOCA</name>
<gene>
    <name evidence="2" type="ORF">Rrhod_2287</name>
</gene>
<feature type="region of interest" description="Disordered" evidence="1">
    <location>
        <begin position="1"/>
        <end position="20"/>
    </location>
</feature>
<evidence type="ECO:0000256" key="1">
    <source>
        <dbReference type="SAM" id="MobiDB-lite"/>
    </source>
</evidence>
<reference evidence="2 3" key="1">
    <citation type="journal article" date="2013" name="Genome Announc.">
        <title>Draft Genome Sequence of Rhodococcus rhodnii Strain LMG5362, a Symbiont of Rhodnius prolixus (Hemiptera, Reduviidae, Triatominae), the Principle Vector of Trypanosoma cruzi.</title>
        <authorList>
            <person name="Pachebat J.A."/>
            <person name="van Keulen G."/>
            <person name="Whitten M.M."/>
            <person name="Girdwood S."/>
            <person name="Del Sol R."/>
            <person name="Dyson P.J."/>
            <person name="Facey P.D."/>
        </authorList>
    </citation>
    <scope>NUCLEOTIDE SEQUENCE [LARGE SCALE GENOMIC DNA]</scope>
    <source>
        <strain evidence="2 3">LMG 5362</strain>
    </source>
</reference>
<dbReference type="AlphaFoldDB" id="R7WM16"/>
<accession>R7WM16</accession>
<proteinExistence type="predicted"/>
<dbReference type="Proteomes" id="UP000013525">
    <property type="component" value="Unassembled WGS sequence"/>
</dbReference>
<sequence>MRPHPRSGGPGPFSTTSRHIDPFSSCVTRISNTCHRD</sequence>
<protein>
    <submittedName>
        <fullName evidence="2">Uncharacterized protein</fullName>
    </submittedName>
</protein>
<evidence type="ECO:0000313" key="3">
    <source>
        <dbReference type="Proteomes" id="UP000013525"/>
    </source>
</evidence>
<evidence type="ECO:0000313" key="2">
    <source>
        <dbReference type="EMBL" id="EOM76361.1"/>
    </source>
</evidence>
<dbReference type="EMBL" id="APMY01000068">
    <property type="protein sequence ID" value="EOM76361.1"/>
    <property type="molecule type" value="Genomic_DNA"/>
</dbReference>
<comment type="caution">
    <text evidence="2">The sequence shown here is derived from an EMBL/GenBank/DDBJ whole genome shotgun (WGS) entry which is preliminary data.</text>
</comment>